<protein>
    <submittedName>
        <fullName evidence="1">Uncharacterized protein</fullName>
    </submittedName>
</protein>
<dbReference type="Proteomes" id="UP000194137">
    <property type="component" value="Chromosome"/>
</dbReference>
<dbReference type="GO" id="GO:0005886">
    <property type="term" value="C:plasma membrane"/>
    <property type="evidence" value="ECO:0007669"/>
    <property type="project" value="TreeGrafter"/>
</dbReference>
<sequence length="274" mass="30489">MVRVQRLKVNGMAKKFLLLGVALLLAGACGVGAFLGYRAGKAETFHTFIGIEDHSEQRNYAIRYALGLEEFQGITGQDLWVMHSVHPGVTDGFFVDLGSADGVTISNTWALERKGWTGICVDPFPRNMEGRTCQVFAEAVDNVGGRTVQFQDPGSYSGGILEYAGWWVSQETKDNAVEVKTATLSDILRRGNAPSYIHYLNVDIEGAEYMALSEFPFDEYEFGAITIEHNGLEDQRAKIRELLVKNGYRLEWAIRDQDWYVRAGTSGDISATER</sequence>
<dbReference type="EMBL" id="CP021112">
    <property type="protein sequence ID" value="ARQ00524.1"/>
    <property type="molecule type" value="Genomic_DNA"/>
</dbReference>
<name>A0A1W6ZT21_9HYPH</name>
<dbReference type="PANTHER" id="PTHR34009:SF2">
    <property type="entry name" value="PROTEIN STAR"/>
    <property type="match status" value="1"/>
</dbReference>
<dbReference type="Pfam" id="PF05050">
    <property type="entry name" value="Methyltransf_21"/>
    <property type="match status" value="1"/>
</dbReference>
<dbReference type="InterPro" id="IPR053202">
    <property type="entry name" value="EGF_Rcpt_Signaling_Reg"/>
</dbReference>
<gene>
    <name evidence="1" type="ORF">CAK95_16660</name>
</gene>
<dbReference type="GO" id="GO:0016197">
    <property type="term" value="P:endosomal transport"/>
    <property type="evidence" value="ECO:0007669"/>
    <property type="project" value="TreeGrafter"/>
</dbReference>
<reference evidence="1 2" key="1">
    <citation type="submission" date="2017-05" db="EMBL/GenBank/DDBJ databases">
        <title>Full genome sequence of Pseudorhodoplanes sinuspersici.</title>
        <authorList>
            <person name="Dastgheib S.M.M."/>
            <person name="Shavandi M."/>
            <person name="Tirandaz H."/>
        </authorList>
    </citation>
    <scope>NUCLEOTIDE SEQUENCE [LARGE SCALE GENOMIC DNA]</scope>
    <source>
        <strain evidence="1 2">RIPI110</strain>
    </source>
</reference>
<organism evidence="1 2">
    <name type="scientific">Pseudorhodoplanes sinuspersici</name>
    <dbReference type="NCBI Taxonomy" id="1235591"/>
    <lineage>
        <taxon>Bacteria</taxon>
        <taxon>Pseudomonadati</taxon>
        <taxon>Pseudomonadota</taxon>
        <taxon>Alphaproteobacteria</taxon>
        <taxon>Hyphomicrobiales</taxon>
        <taxon>Pseudorhodoplanes</taxon>
    </lineage>
</organism>
<dbReference type="GO" id="GO:0005737">
    <property type="term" value="C:cytoplasm"/>
    <property type="evidence" value="ECO:0007669"/>
    <property type="project" value="GOC"/>
</dbReference>
<dbReference type="SUPFAM" id="SSF53335">
    <property type="entry name" value="S-adenosyl-L-methionine-dependent methyltransferases"/>
    <property type="match status" value="1"/>
</dbReference>
<evidence type="ECO:0000313" key="1">
    <source>
        <dbReference type="EMBL" id="ARQ00524.1"/>
    </source>
</evidence>
<dbReference type="InterPro" id="IPR029063">
    <property type="entry name" value="SAM-dependent_MTases_sf"/>
</dbReference>
<dbReference type="KEGG" id="psin:CAK95_16660"/>
<dbReference type="Gene3D" id="3.40.50.150">
    <property type="entry name" value="Vaccinia Virus protein VP39"/>
    <property type="match status" value="1"/>
</dbReference>
<dbReference type="STRING" id="1235591.CAK95_16660"/>
<dbReference type="GO" id="GO:0006888">
    <property type="term" value="P:endoplasmic reticulum to Golgi vesicle-mediated transport"/>
    <property type="evidence" value="ECO:0007669"/>
    <property type="project" value="TreeGrafter"/>
</dbReference>
<keyword evidence="2" id="KW-1185">Reference proteome</keyword>
<proteinExistence type="predicted"/>
<dbReference type="AlphaFoldDB" id="A0A1W6ZT21"/>
<dbReference type="PANTHER" id="PTHR34009">
    <property type="entry name" value="PROTEIN STAR"/>
    <property type="match status" value="1"/>
</dbReference>
<dbReference type="InterPro" id="IPR006342">
    <property type="entry name" value="FkbM_mtfrase"/>
</dbReference>
<evidence type="ECO:0000313" key="2">
    <source>
        <dbReference type="Proteomes" id="UP000194137"/>
    </source>
</evidence>
<accession>A0A1W6ZT21</accession>
<dbReference type="PROSITE" id="PS51257">
    <property type="entry name" value="PROKAR_LIPOPROTEIN"/>
    <property type="match status" value="1"/>
</dbReference>